<evidence type="ECO:0000259" key="6">
    <source>
        <dbReference type="Pfam" id="PF22740"/>
    </source>
</evidence>
<keyword evidence="2 4" id="KW-0067">ATP-binding</keyword>
<evidence type="ECO:0000313" key="7">
    <source>
        <dbReference type="EMBL" id="EGD49711.1"/>
    </source>
</evidence>
<reference evidence="7" key="1">
    <citation type="submission" date="2009-07" db="EMBL/GenBank/DDBJ databases">
        <authorList>
            <consortium name="US DOE Joint Genome Institute (JGI-PGF)"/>
            <person name="Lucas S."/>
            <person name="Copeland A."/>
            <person name="Lapidus A."/>
            <person name="Glavina del Rio T."/>
            <person name="Tice H."/>
            <person name="Bruce D."/>
            <person name="Goodwin L."/>
            <person name="Pitluck S."/>
            <person name="Larimer F."/>
            <person name="Land M.L."/>
            <person name="Mouttaki H."/>
            <person name="He Z."/>
            <person name="Zhou J."/>
            <person name="Hemme C.L."/>
        </authorList>
    </citation>
    <scope>NUCLEOTIDE SEQUENCE [LARGE SCALE GENOMIC DNA]</scope>
    <source>
        <strain evidence="7">DSM 2782</strain>
    </source>
</reference>
<dbReference type="Pfam" id="PF22740">
    <property type="entry name" value="PapZ_C"/>
    <property type="match status" value="1"/>
</dbReference>
<feature type="binding site" evidence="4">
    <location>
        <begin position="8"/>
        <end position="15"/>
    </location>
    <ligand>
        <name>ATP</name>
        <dbReference type="ChEBI" id="CHEBI:30616"/>
    </ligand>
</feature>
<dbReference type="InterPro" id="IPR027417">
    <property type="entry name" value="P-loop_NTPase"/>
</dbReference>
<dbReference type="SUPFAM" id="SSF52540">
    <property type="entry name" value="P-loop containing nucleoside triphosphate hydrolases"/>
    <property type="match status" value="1"/>
</dbReference>
<name>F1T8B3_9FIRM</name>
<dbReference type="eggNOG" id="COG1660">
    <property type="taxonomic scope" value="Bacteria"/>
</dbReference>
<dbReference type="HAMAP" id="MF_00636">
    <property type="entry name" value="RapZ_like"/>
    <property type="match status" value="1"/>
</dbReference>
<feature type="domain" description="RapZ-like N-terminal" evidence="5">
    <location>
        <begin position="1"/>
        <end position="154"/>
    </location>
</feature>
<dbReference type="GO" id="GO:0005524">
    <property type="term" value="F:ATP binding"/>
    <property type="evidence" value="ECO:0007669"/>
    <property type="project" value="UniProtKB-UniRule"/>
</dbReference>
<dbReference type="PANTHER" id="PTHR30448:SF0">
    <property type="entry name" value="RNASE ADAPTER PROTEIN RAPZ"/>
    <property type="match status" value="1"/>
</dbReference>
<dbReference type="InterPro" id="IPR053931">
    <property type="entry name" value="RapZ_C"/>
</dbReference>
<organism evidence="7 8">
    <name type="scientific">Ruminiclostridium papyrosolvens DSM 2782</name>
    <dbReference type="NCBI Taxonomy" id="588581"/>
    <lineage>
        <taxon>Bacteria</taxon>
        <taxon>Bacillati</taxon>
        <taxon>Bacillota</taxon>
        <taxon>Clostridia</taxon>
        <taxon>Eubacteriales</taxon>
        <taxon>Oscillospiraceae</taxon>
        <taxon>Ruminiclostridium</taxon>
    </lineage>
</organism>
<comment type="caution">
    <text evidence="7">The sequence shown here is derived from an EMBL/GenBank/DDBJ whole genome shotgun (WGS) entry which is preliminary data.</text>
</comment>
<evidence type="ECO:0000256" key="4">
    <source>
        <dbReference type="HAMAP-Rule" id="MF_00636"/>
    </source>
</evidence>
<feature type="binding site" evidence="4">
    <location>
        <begin position="59"/>
        <end position="62"/>
    </location>
    <ligand>
        <name>GTP</name>
        <dbReference type="ChEBI" id="CHEBI:37565"/>
    </ligand>
</feature>
<dbReference type="Proteomes" id="UP000003860">
    <property type="component" value="Unassembled WGS sequence"/>
</dbReference>
<keyword evidence="1 4" id="KW-0547">Nucleotide-binding</keyword>
<keyword evidence="3 4" id="KW-0342">GTP-binding</keyword>
<dbReference type="Pfam" id="PF03668">
    <property type="entry name" value="RapZ-like_N"/>
    <property type="match status" value="1"/>
</dbReference>
<evidence type="ECO:0000313" key="8">
    <source>
        <dbReference type="Proteomes" id="UP000003860"/>
    </source>
</evidence>
<proteinExistence type="inferred from homology"/>
<sequence length="291" mass="32847">MRFVIVTGMSGAGKSLVTNYLEDIGFFCVDNLPPALIPKFAEISAQSEGKMEKIALVIDIRGGELLHDLFPALAEVKESGFSYEILFLEADDDVLVKRYKESRRQHPLAPEGRLIKGIREERKALQTIKSNANYIIDTSTLVTRQLKQEINGIFLEGKTFKGIVINVVSFGFKYGIPTDCDLVFDVRFIPNPYYIAPMKKQTGKDLMVKEFVLNASETKEFISRLDDMLDFLIPNYIKEGKSQLDIGIGCTGGRHRSVAIADEIYRRLEEKLHRVVIEHRDIEKDGKGVGK</sequence>
<dbReference type="EMBL" id="ACXX02000001">
    <property type="protein sequence ID" value="EGD49711.1"/>
    <property type="molecule type" value="Genomic_DNA"/>
</dbReference>
<dbReference type="AlphaFoldDB" id="F1T8B3"/>
<reference evidence="7" key="2">
    <citation type="submission" date="2011-01" db="EMBL/GenBank/DDBJ databases">
        <title>The Non-contiguous Finished genome of Clostridium papyrosolvens.</title>
        <authorList>
            <person name="Lucas S."/>
            <person name="Copeland A."/>
            <person name="Lapidus A."/>
            <person name="Cheng J.-F."/>
            <person name="Goodwin L."/>
            <person name="Pitluck S."/>
            <person name="Misra M."/>
            <person name="Chertkov O."/>
            <person name="Detter J.C."/>
            <person name="Han C."/>
            <person name="Tapia R."/>
            <person name="Land M."/>
            <person name="Hauser L."/>
            <person name="Kyrpides N."/>
            <person name="Ivanova N."/>
            <person name="Pagani I."/>
            <person name="Mouttaki H."/>
            <person name="He Z."/>
            <person name="Zhou J."/>
            <person name="Hemme C.L."/>
            <person name="Woyke T."/>
        </authorList>
    </citation>
    <scope>NUCLEOTIDE SEQUENCE [LARGE SCALE GENOMIC DNA]</scope>
    <source>
        <strain evidence="7">DSM 2782</strain>
    </source>
</reference>
<dbReference type="PIRSF" id="PIRSF005052">
    <property type="entry name" value="P-loopkin"/>
    <property type="match status" value="1"/>
</dbReference>
<dbReference type="NCBIfam" id="NF003828">
    <property type="entry name" value="PRK05416.1"/>
    <property type="match status" value="1"/>
</dbReference>
<gene>
    <name evidence="7" type="ORF">Cpap_4153</name>
</gene>
<keyword evidence="8" id="KW-1185">Reference proteome</keyword>
<dbReference type="Gene3D" id="3.40.50.300">
    <property type="entry name" value="P-loop containing nucleotide triphosphate hydrolases"/>
    <property type="match status" value="1"/>
</dbReference>
<dbReference type="InterPro" id="IPR053930">
    <property type="entry name" value="RapZ-like_N"/>
</dbReference>
<evidence type="ECO:0000259" key="5">
    <source>
        <dbReference type="Pfam" id="PF03668"/>
    </source>
</evidence>
<accession>F1T8B3</accession>
<evidence type="ECO:0000256" key="1">
    <source>
        <dbReference type="ARBA" id="ARBA00022741"/>
    </source>
</evidence>
<evidence type="ECO:0000256" key="2">
    <source>
        <dbReference type="ARBA" id="ARBA00022840"/>
    </source>
</evidence>
<dbReference type="InterPro" id="IPR005337">
    <property type="entry name" value="RapZ-like"/>
</dbReference>
<dbReference type="STRING" id="588581.Cpap_4153"/>
<dbReference type="GO" id="GO:0005525">
    <property type="term" value="F:GTP binding"/>
    <property type="evidence" value="ECO:0007669"/>
    <property type="project" value="UniProtKB-UniRule"/>
</dbReference>
<evidence type="ECO:0000256" key="3">
    <source>
        <dbReference type="ARBA" id="ARBA00023134"/>
    </source>
</evidence>
<dbReference type="OrthoDB" id="9784461at2"/>
<dbReference type="PANTHER" id="PTHR30448">
    <property type="entry name" value="RNASE ADAPTER PROTEIN RAPZ"/>
    <property type="match status" value="1"/>
</dbReference>
<dbReference type="RefSeq" id="WP_004616604.1">
    <property type="nucleotide sequence ID" value="NZ_ACXX02000001.1"/>
</dbReference>
<protein>
    <submittedName>
        <fullName evidence="7">Uncharacterized protein</fullName>
    </submittedName>
</protein>
<feature type="domain" description="RapZ C-terminal" evidence="6">
    <location>
        <begin position="164"/>
        <end position="283"/>
    </location>
</feature>